<organism evidence="1 2">
    <name type="scientific">Virgibacillus halodenitrificans</name>
    <name type="common">Bacillus halodenitrificans</name>
    <dbReference type="NCBI Taxonomy" id="1482"/>
    <lineage>
        <taxon>Bacteria</taxon>
        <taxon>Bacillati</taxon>
        <taxon>Bacillota</taxon>
        <taxon>Bacilli</taxon>
        <taxon>Bacillales</taxon>
        <taxon>Bacillaceae</taxon>
        <taxon>Virgibacillus</taxon>
    </lineage>
</organism>
<protein>
    <recommendedName>
        <fullName evidence="3">Lipoprotein</fullName>
    </recommendedName>
</protein>
<evidence type="ECO:0000313" key="1">
    <source>
        <dbReference type="EMBL" id="MBD1224723.1"/>
    </source>
</evidence>
<reference evidence="1 2" key="1">
    <citation type="submission" date="2020-09" db="EMBL/GenBank/DDBJ databases">
        <title>Draft Genome Sequences of Oil-Oxidizing Bacteria Halomonas titanicae, Marinobacter lutaoensis, and Virgibacillus halodenitrificans Isolated from Highly Saline Environments.</title>
        <authorList>
            <person name="Grouzdev D.S."/>
            <person name="Sokolova D.S."/>
            <person name="Semenova E.M."/>
            <person name="Borzenkov I.A."/>
            <person name="Bidzhieva S.K."/>
            <person name="Poltaraus A.B."/>
            <person name="Nazina T.N."/>
        </authorList>
    </citation>
    <scope>NUCLEOTIDE SEQUENCE [LARGE SCALE GENOMIC DNA]</scope>
    <source>
        <strain evidence="1 2">VKM B-3472D</strain>
    </source>
</reference>
<name>A0ABR7VSY1_VIRHA</name>
<dbReference type="PROSITE" id="PS51257">
    <property type="entry name" value="PROKAR_LIPOPROTEIN"/>
    <property type="match status" value="1"/>
</dbReference>
<dbReference type="RefSeq" id="WP_189779373.1">
    <property type="nucleotide sequence ID" value="NZ_JACWEZ010000024.1"/>
</dbReference>
<evidence type="ECO:0000313" key="2">
    <source>
        <dbReference type="Proteomes" id="UP000621631"/>
    </source>
</evidence>
<comment type="caution">
    <text evidence="1">The sequence shown here is derived from an EMBL/GenBank/DDBJ whole genome shotgun (WGS) entry which is preliminary data.</text>
</comment>
<evidence type="ECO:0008006" key="3">
    <source>
        <dbReference type="Google" id="ProtNLM"/>
    </source>
</evidence>
<proteinExistence type="predicted"/>
<dbReference type="Proteomes" id="UP000621631">
    <property type="component" value="Unassembled WGS sequence"/>
</dbReference>
<dbReference type="EMBL" id="JACWEZ010000024">
    <property type="protein sequence ID" value="MBD1224723.1"/>
    <property type="molecule type" value="Genomic_DNA"/>
</dbReference>
<accession>A0ABR7VSY1</accession>
<sequence>MKNILLIFLLVGLLSACIPNKEVINHSFLYKGEGKEWKAELEYEAKEVWEKDKEGVNIYSGKDNYIFTLTYKGEVKELASLNKLSYTFKRGTTGEGSSTQTFDEPVTQKIFTSKGGGTGAIMREDESVHVEVEWDGKKEAFELAEKDLKTNHSKVGTDK</sequence>
<keyword evidence="2" id="KW-1185">Reference proteome</keyword>
<gene>
    <name evidence="1" type="ORF">IC602_19090</name>
</gene>